<gene>
    <name evidence="2" type="ORF">XFF6991_310137</name>
</gene>
<protein>
    <submittedName>
        <fullName evidence="2">Uncharacterized protein</fullName>
    </submittedName>
</protein>
<evidence type="ECO:0000256" key="1">
    <source>
        <dbReference type="SAM" id="MobiDB-lite"/>
    </source>
</evidence>
<name>A0A7Z7NGI8_XANCH</name>
<proteinExistence type="predicted"/>
<accession>A0A7Z7NGI8</accession>
<comment type="caution">
    <text evidence="2">The sequence shown here is derived from an EMBL/GenBank/DDBJ whole genome shotgun (WGS) entry which is preliminary data.</text>
</comment>
<evidence type="ECO:0000313" key="3">
    <source>
        <dbReference type="Proteomes" id="UP000234345"/>
    </source>
</evidence>
<reference evidence="2 3" key="1">
    <citation type="submission" date="2017-10" db="EMBL/GenBank/DDBJ databases">
        <authorList>
            <person name="Regsiter A."/>
            <person name="William W."/>
        </authorList>
    </citation>
    <scope>NUCLEOTIDE SEQUENCE [LARGE SCALE GENOMIC DNA]</scope>
    <source>
        <strain evidence="2 3">CFBP6991</strain>
    </source>
</reference>
<dbReference type="EMBL" id="OCZC01000058">
    <property type="protein sequence ID" value="SOO23967.1"/>
    <property type="molecule type" value="Genomic_DNA"/>
</dbReference>
<feature type="region of interest" description="Disordered" evidence="1">
    <location>
        <begin position="67"/>
        <end position="92"/>
    </location>
</feature>
<organism evidence="2 3">
    <name type="scientific">Xanthomonas campestris pv. phaseoli</name>
    <dbReference type="NCBI Taxonomy" id="317013"/>
    <lineage>
        <taxon>Bacteria</taxon>
        <taxon>Pseudomonadati</taxon>
        <taxon>Pseudomonadota</taxon>
        <taxon>Gammaproteobacteria</taxon>
        <taxon>Lysobacterales</taxon>
        <taxon>Lysobacteraceae</taxon>
        <taxon>Xanthomonas</taxon>
    </lineage>
</organism>
<evidence type="ECO:0000313" key="2">
    <source>
        <dbReference type="EMBL" id="SOO23967.1"/>
    </source>
</evidence>
<sequence>MAEKWDRGLAEQMSMPIQLKPAIAAAALALSFWAGWEWRDRSADVATSEQKAGAAIGALAGEQAARAAEHKQAESLADIGAKHEEDRQAAQAVPDAVVADLRNGALKLRDGWASCETQRLAETAAGTRERDAAAERREEFAGAVVRVGRDADDQLRACQAVVRADRE</sequence>
<dbReference type="AlphaFoldDB" id="A0A7Z7NGI8"/>
<dbReference type="Proteomes" id="UP000234345">
    <property type="component" value="Unassembled WGS sequence"/>
</dbReference>